<dbReference type="Proteomes" id="UP000239899">
    <property type="component" value="Unassembled WGS sequence"/>
</dbReference>
<dbReference type="OrthoDB" id="515470at2759"/>
<dbReference type="Pfam" id="PF17800">
    <property type="entry name" value="NPL"/>
    <property type="match status" value="1"/>
</dbReference>
<name>A0A2P6TPE7_CHLSO</name>
<dbReference type="InterPro" id="IPR041232">
    <property type="entry name" value="NPL"/>
</dbReference>
<feature type="compositionally biased region" description="Low complexity" evidence="1">
    <location>
        <begin position="257"/>
        <end position="296"/>
    </location>
</feature>
<evidence type="ECO:0000256" key="1">
    <source>
        <dbReference type="SAM" id="MobiDB-lite"/>
    </source>
</evidence>
<reference evidence="3 4" key="1">
    <citation type="journal article" date="2018" name="Plant J.">
        <title>Genome sequences of Chlorella sorokiniana UTEX 1602 and Micractinium conductrix SAG 241.80: implications to maltose excretion by a green alga.</title>
        <authorList>
            <person name="Arriola M.B."/>
            <person name="Velmurugan N."/>
            <person name="Zhang Y."/>
            <person name="Plunkett M.H."/>
            <person name="Hondzo H."/>
            <person name="Barney B.M."/>
        </authorList>
    </citation>
    <scope>NUCLEOTIDE SEQUENCE [LARGE SCALE GENOMIC DNA]</scope>
    <source>
        <strain evidence="4">UTEX 1602</strain>
    </source>
</reference>
<evidence type="ECO:0000313" key="4">
    <source>
        <dbReference type="Proteomes" id="UP000239899"/>
    </source>
</evidence>
<feature type="region of interest" description="Disordered" evidence="1">
    <location>
        <begin position="103"/>
        <end position="297"/>
    </location>
</feature>
<keyword evidence="4" id="KW-1185">Reference proteome</keyword>
<proteinExistence type="predicted"/>
<accession>A0A2P6TPE7</accession>
<sequence>MDCGFLGLVLPAGEKKLLKAQFDEDMMETLHITQVALGPKPKPGPHVVMVEKGGHKFAIGTLDSSRCTQFSCDFALAMDEVELSHSGGSEVHLTGYRVEQMLGGSEDEDGYGFGSDESEEESEPEGESSEDEEAPDAVPLKGTAPKPVKPRARSLIDDEAEESSEEEEEEDEDMEDDEDEEESEEEAGRNGMFGGRMVRIVGDDEDSSEEEEESSGEEEESEEEPSPAPAANKKQQVLQQLAAKQQQQQQGSKRPAEAPAAAKTPQPAKKAKAEQLTAPATAPAKVAPAAAQAGPTNEKEYVAALKEALKAGPLKLAQLGTKVKRPPGVHKVKHVIDTNQNVFKYNKETDQVSLK</sequence>
<dbReference type="EMBL" id="LHPG02000009">
    <property type="protein sequence ID" value="PRW55901.1"/>
    <property type="molecule type" value="Genomic_DNA"/>
</dbReference>
<dbReference type="AlphaFoldDB" id="A0A2P6TPE7"/>
<feature type="compositionally biased region" description="Acidic residues" evidence="1">
    <location>
        <begin position="157"/>
        <end position="185"/>
    </location>
</feature>
<dbReference type="Gene3D" id="2.60.120.340">
    <property type="entry name" value="Nucleoplasmin core domain"/>
    <property type="match status" value="1"/>
</dbReference>
<feature type="compositionally biased region" description="Acidic residues" evidence="1">
    <location>
        <begin position="105"/>
        <end position="135"/>
    </location>
</feature>
<gene>
    <name evidence="3" type="ORF">C2E21_4885</name>
</gene>
<evidence type="ECO:0000259" key="2">
    <source>
        <dbReference type="Pfam" id="PF17800"/>
    </source>
</evidence>
<comment type="caution">
    <text evidence="3">The sequence shown here is derived from an EMBL/GenBank/DDBJ whole genome shotgun (WGS) entry which is preliminary data.</text>
</comment>
<feature type="compositionally biased region" description="Acidic residues" evidence="1">
    <location>
        <begin position="203"/>
        <end position="225"/>
    </location>
</feature>
<protein>
    <submittedName>
        <fullName evidence="3">Histone deacetylase</fullName>
    </submittedName>
</protein>
<organism evidence="3 4">
    <name type="scientific">Chlorella sorokiniana</name>
    <name type="common">Freshwater green alga</name>
    <dbReference type="NCBI Taxonomy" id="3076"/>
    <lineage>
        <taxon>Eukaryota</taxon>
        <taxon>Viridiplantae</taxon>
        <taxon>Chlorophyta</taxon>
        <taxon>core chlorophytes</taxon>
        <taxon>Trebouxiophyceae</taxon>
        <taxon>Chlorellales</taxon>
        <taxon>Chlorellaceae</taxon>
        <taxon>Chlorella clade</taxon>
        <taxon>Chlorella</taxon>
    </lineage>
</organism>
<feature type="compositionally biased region" description="Low complexity" evidence="1">
    <location>
        <begin position="233"/>
        <end position="250"/>
    </location>
</feature>
<evidence type="ECO:0000313" key="3">
    <source>
        <dbReference type="EMBL" id="PRW55901.1"/>
    </source>
</evidence>
<feature type="domain" description="Nucleoplasmin-like" evidence="2">
    <location>
        <begin position="6"/>
        <end position="97"/>
    </location>
</feature>
<dbReference type="STRING" id="3076.A0A2P6TPE7"/>